<comment type="function">
    <text evidence="8">Alpha-L-arabinofuranosidase involved in the degradation of arabinoxylan, a major component of plant hemicellulose. Acts only on small linear 1,5-alpha-linked L-arabinofuranosyl oligosaccharides.</text>
</comment>
<dbReference type="EC" id="3.2.1.55" evidence="4"/>
<dbReference type="PANTHER" id="PTHR43576:SF3">
    <property type="entry name" value="ALPHA-L-ARABINOFURANOSIDASE C"/>
    <property type="match status" value="1"/>
</dbReference>
<evidence type="ECO:0000313" key="10">
    <source>
        <dbReference type="EMBL" id="RSH95535.1"/>
    </source>
</evidence>
<dbReference type="InterPro" id="IPR055235">
    <property type="entry name" value="ASD1_cat"/>
</dbReference>
<evidence type="ECO:0000256" key="2">
    <source>
        <dbReference type="ARBA" id="ARBA00004834"/>
    </source>
</evidence>
<protein>
    <recommendedName>
        <fullName evidence="4">non-reducing end alpha-L-arabinofuranosidase</fullName>
        <ecNumber evidence="4">3.2.1.55</ecNumber>
    </recommendedName>
</protein>
<evidence type="ECO:0000256" key="4">
    <source>
        <dbReference type="ARBA" id="ARBA00012670"/>
    </source>
</evidence>
<evidence type="ECO:0000256" key="6">
    <source>
        <dbReference type="ARBA" id="ARBA00023277"/>
    </source>
</evidence>
<evidence type="ECO:0000256" key="7">
    <source>
        <dbReference type="ARBA" id="ARBA00023295"/>
    </source>
</evidence>
<comment type="similarity">
    <text evidence="3">Belongs to the glycosyl hydrolase 51 family.</text>
</comment>
<dbReference type="AlphaFoldDB" id="A0A427YWX3"/>
<evidence type="ECO:0000256" key="3">
    <source>
        <dbReference type="ARBA" id="ARBA00007186"/>
    </source>
</evidence>
<name>A0A427YWX3_9TREE</name>
<dbReference type="InterPro" id="IPR017853">
    <property type="entry name" value="GH"/>
</dbReference>
<reference evidence="10 11" key="1">
    <citation type="submission" date="2018-11" db="EMBL/GenBank/DDBJ databases">
        <title>Genome sequence of Saitozyma podzolica DSM 27192.</title>
        <authorList>
            <person name="Aliyu H."/>
            <person name="Gorte O."/>
            <person name="Ochsenreither K."/>
        </authorList>
    </citation>
    <scope>NUCLEOTIDE SEQUENCE [LARGE SCALE GENOMIC DNA]</scope>
    <source>
        <strain evidence="10 11">DSM 27192</strain>
    </source>
</reference>
<dbReference type="OrthoDB" id="3032304at2759"/>
<keyword evidence="11" id="KW-1185">Reference proteome</keyword>
<dbReference type="GO" id="GO:0031222">
    <property type="term" value="P:arabinan catabolic process"/>
    <property type="evidence" value="ECO:0007669"/>
    <property type="project" value="UniProtKB-UniPathway"/>
</dbReference>
<keyword evidence="7" id="KW-0326">Glycosidase</keyword>
<feature type="domain" description="Alpha-L-arabinofuranosidase C-terminal" evidence="9">
    <location>
        <begin position="358"/>
        <end position="560"/>
    </location>
</feature>
<dbReference type="InterPro" id="IPR013780">
    <property type="entry name" value="Glyco_hydro_b"/>
</dbReference>
<dbReference type="GO" id="GO:0046556">
    <property type="term" value="F:alpha-L-arabinofuranosidase activity"/>
    <property type="evidence" value="ECO:0007669"/>
    <property type="project" value="UniProtKB-EC"/>
</dbReference>
<dbReference type="SUPFAM" id="SSF51011">
    <property type="entry name" value="Glycosyl hydrolase domain"/>
    <property type="match status" value="1"/>
</dbReference>
<dbReference type="InterPro" id="IPR010720">
    <property type="entry name" value="Alpha-L-AF_C"/>
</dbReference>
<dbReference type="STRING" id="1890683.A0A427YWX3"/>
<dbReference type="Pfam" id="PF06964">
    <property type="entry name" value="Alpha-L-AF_C"/>
    <property type="match status" value="1"/>
</dbReference>
<dbReference type="UniPathway" id="UPA00667"/>
<keyword evidence="6" id="KW-0119">Carbohydrate metabolism</keyword>
<comment type="pathway">
    <text evidence="2">Glycan metabolism; L-arabinan degradation.</text>
</comment>
<sequence>MSTVLEHAMQVQAGQGNLPTKPSHPAKLTAVRLSMDPTRLVHPAEPPIDEKLYSGFLEHLGRCIYGGIVDNPKAPSPKELLISHEDGSGRTKGRAGFRKDVMGILAKDGELEVPMLRWPGGNFVSNYHWQDGIGPIENRPKRIELAWLSTESNQFGTDEFIDYCRATGCEPYICLNMGTGTYEEALAWLEYCNGTGDTYWANLRRKNTGRDEPHGVKYWGLGNEMFGPWQVGNLSAADYTKKAKQWAHGLKLVDPSIKLVSCGNTGSSDWDREVLATMVQFADLHSIHFYTMLGHDKVGVQGNDYEKNVFGPAIRRAPLIVSKAAERSIEICKSLIDLSNIDRSFMGYQPRDVKVCFDEWNVWDESKAPGAVGLEQWYDYTDMLGFCAWLNVLVRKHKDIGIACLAQSVNVISPLMTCPDGICKQTTYYPLRLFSRYMKNGHLLQLPAMPDVYSGPSYPAFIQQTLLKPAYIDLVAILVQTESGASIRLSVLNRHPTLDWKADCAFAGFNIDKAEVHEMYSDDLSAVNTFDKPETVVPNITSLSASEFEKQGGWTVRKHSWSFFIFDGQLE</sequence>
<dbReference type="EMBL" id="RSCD01000001">
    <property type="protein sequence ID" value="RSH95535.1"/>
    <property type="molecule type" value="Genomic_DNA"/>
</dbReference>
<dbReference type="SMART" id="SM00813">
    <property type="entry name" value="Alpha-L-AF_C"/>
    <property type="match status" value="1"/>
</dbReference>
<dbReference type="Pfam" id="PF22848">
    <property type="entry name" value="ASD1_dom"/>
    <property type="match status" value="1"/>
</dbReference>
<evidence type="ECO:0000259" key="9">
    <source>
        <dbReference type="SMART" id="SM00813"/>
    </source>
</evidence>
<dbReference type="SUPFAM" id="SSF51445">
    <property type="entry name" value="(Trans)glycosidases"/>
    <property type="match status" value="1"/>
</dbReference>
<dbReference type="Gene3D" id="3.20.20.80">
    <property type="entry name" value="Glycosidases"/>
    <property type="match status" value="1"/>
</dbReference>
<proteinExistence type="inferred from homology"/>
<evidence type="ECO:0000256" key="8">
    <source>
        <dbReference type="ARBA" id="ARBA00037415"/>
    </source>
</evidence>
<comment type="catalytic activity">
    <reaction evidence="1">
        <text>Hydrolysis of terminal non-reducing alpha-L-arabinofuranoside residues in alpha-L-arabinosides.</text>
        <dbReference type="EC" id="3.2.1.55"/>
    </reaction>
</comment>
<dbReference type="GO" id="GO:0046373">
    <property type="term" value="P:L-arabinose metabolic process"/>
    <property type="evidence" value="ECO:0007669"/>
    <property type="project" value="InterPro"/>
</dbReference>
<evidence type="ECO:0000256" key="1">
    <source>
        <dbReference type="ARBA" id="ARBA00001462"/>
    </source>
</evidence>
<evidence type="ECO:0000256" key="5">
    <source>
        <dbReference type="ARBA" id="ARBA00022801"/>
    </source>
</evidence>
<comment type="caution">
    <text evidence="10">The sequence shown here is derived from an EMBL/GenBank/DDBJ whole genome shotgun (WGS) entry which is preliminary data.</text>
</comment>
<accession>A0A427YWX3</accession>
<dbReference type="PANTHER" id="PTHR43576">
    <property type="entry name" value="ALPHA-L-ARABINOFURANOSIDASE C-RELATED"/>
    <property type="match status" value="1"/>
</dbReference>
<evidence type="ECO:0000313" key="11">
    <source>
        <dbReference type="Proteomes" id="UP000279259"/>
    </source>
</evidence>
<dbReference type="Gene3D" id="2.60.40.1180">
    <property type="entry name" value="Golgi alpha-mannosidase II"/>
    <property type="match status" value="1"/>
</dbReference>
<gene>
    <name evidence="10" type="ORF">EHS25_000627</name>
</gene>
<organism evidence="10 11">
    <name type="scientific">Saitozyma podzolica</name>
    <dbReference type="NCBI Taxonomy" id="1890683"/>
    <lineage>
        <taxon>Eukaryota</taxon>
        <taxon>Fungi</taxon>
        <taxon>Dikarya</taxon>
        <taxon>Basidiomycota</taxon>
        <taxon>Agaricomycotina</taxon>
        <taxon>Tremellomycetes</taxon>
        <taxon>Tremellales</taxon>
        <taxon>Trimorphomycetaceae</taxon>
        <taxon>Saitozyma</taxon>
    </lineage>
</organism>
<keyword evidence="5" id="KW-0378">Hydrolase</keyword>
<dbReference type="Proteomes" id="UP000279259">
    <property type="component" value="Unassembled WGS sequence"/>
</dbReference>